<dbReference type="Proteomes" id="UP001159363">
    <property type="component" value="Chromosome 5"/>
</dbReference>
<keyword evidence="2" id="KW-1185">Reference proteome</keyword>
<reference evidence="1 2" key="1">
    <citation type="submission" date="2023-02" db="EMBL/GenBank/DDBJ databases">
        <title>LHISI_Scaffold_Assembly.</title>
        <authorList>
            <person name="Stuart O.P."/>
            <person name="Cleave R."/>
            <person name="Magrath M.J.L."/>
            <person name="Mikheyev A.S."/>
        </authorList>
    </citation>
    <scope>NUCLEOTIDE SEQUENCE [LARGE SCALE GENOMIC DNA]</scope>
    <source>
        <strain evidence="1">Daus_M_001</strain>
        <tissue evidence="1">Leg muscle</tissue>
    </source>
</reference>
<gene>
    <name evidence="1" type="ORF">PR048_018734</name>
</gene>
<protein>
    <submittedName>
        <fullName evidence="1">Uncharacterized protein</fullName>
    </submittedName>
</protein>
<comment type="caution">
    <text evidence="1">The sequence shown here is derived from an EMBL/GenBank/DDBJ whole genome shotgun (WGS) entry which is preliminary data.</text>
</comment>
<evidence type="ECO:0000313" key="2">
    <source>
        <dbReference type="Proteomes" id="UP001159363"/>
    </source>
</evidence>
<accession>A0ABQ9HDI2</accession>
<organism evidence="1 2">
    <name type="scientific">Dryococelus australis</name>
    <dbReference type="NCBI Taxonomy" id="614101"/>
    <lineage>
        <taxon>Eukaryota</taxon>
        <taxon>Metazoa</taxon>
        <taxon>Ecdysozoa</taxon>
        <taxon>Arthropoda</taxon>
        <taxon>Hexapoda</taxon>
        <taxon>Insecta</taxon>
        <taxon>Pterygota</taxon>
        <taxon>Neoptera</taxon>
        <taxon>Polyneoptera</taxon>
        <taxon>Phasmatodea</taxon>
        <taxon>Verophasmatodea</taxon>
        <taxon>Anareolatae</taxon>
        <taxon>Phasmatidae</taxon>
        <taxon>Eurycanthinae</taxon>
        <taxon>Dryococelus</taxon>
    </lineage>
</organism>
<evidence type="ECO:0000313" key="1">
    <source>
        <dbReference type="EMBL" id="KAJ8882246.1"/>
    </source>
</evidence>
<sequence>MLINTCGRHVLVVSSFINTALYILGSRRSYEHGLAQLRTSSIDSIDSAMTEEVDGGAAAGALFEEQDVGRPTSDFFTLYSTPIQHSSSLYPNLSELIDNKEPHIQTHTHLHQSNVISSMRTMVSRKRCTLQPISEIIVTDNSIKQHWLWQQATRMLSGKQCDINTSWLLVINSTTKMVADGYSSSAYLSSLDLNTTHLSGKECNGEGCGEVLSNHREAEGRVCEGVGACREDCCAVVLIAVFIAVLIAEQGELVYGAIVVLWHCIHPFPHYKIGRLYSQWNEEFDLHSAAYHWYSEEPVSSVDEVISKIGRLYSQWNEEFDLHSAAYHWYSEEPVSSVDEVISVNVAFGVCWEYACYVKSTIRSGLLEDFKVEFDLSCAVVYFQNSAMQVVRTQDEAAGSLQTTQLSFPSVVELLKAIAIKLQGHVLQLLHEELACQPDCSFKVFKICVIQALFHHVFADAMNLNLSTDFGDPRSQQYNLSRKAWATLNLDGGYLRFLFAPNIRMSLHLNHDVSIHFVQLPPQGIAATVRDFDRFYVRCAKNLVA</sequence>
<proteinExistence type="predicted"/>
<dbReference type="EMBL" id="JARBHB010000006">
    <property type="protein sequence ID" value="KAJ8882246.1"/>
    <property type="molecule type" value="Genomic_DNA"/>
</dbReference>
<name>A0ABQ9HDI2_9NEOP</name>